<dbReference type="EMBL" id="JABMIG020000155">
    <property type="protein sequence ID" value="KAL3788535.1"/>
    <property type="molecule type" value="Genomic_DNA"/>
</dbReference>
<gene>
    <name evidence="2" type="ORF">HJC23_006573</name>
</gene>
<feature type="compositionally biased region" description="Basic residues" evidence="1">
    <location>
        <begin position="326"/>
        <end position="358"/>
    </location>
</feature>
<reference evidence="2 3" key="1">
    <citation type="journal article" date="2020" name="G3 (Bethesda)">
        <title>Improved Reference Genome for Cyclotella cryptica CCMP332, a Model for Cell Wall Morphogenesis, Salinity Adaptation, and Lipid Production in Diatoms (Bacillariophyta).</title>
        <authorList>
            <person name="Roberts W.R."/>
            <person name="Downey K.M."/>
            <person name="Ruck E.C."/>
            <person name="Traller J.C."/>
            <person name="Alverson A.J."/>
        </authorList>
    </citation>
    <scope>NUCLEOTIDE SEQUENCE [LARGE SCALE GENOMIC DNA]</scope>
    <source>
        <strain evidence="2 3">CCMP332</strain>
    </source>
</reference>
<evidence type="ECO:0000313" key="3">
    <source>
        <dbReference type="Proteomes" id="UP001516023"/>
    </source>
</evidence>
<evidence type="ECO:0000313" key="2">
    <source>
        <dbReference type="EMBL" id="KAL3788535.1"/>
    </source>
</evidence>
<feature type="compositionally biased region" description="Basic residues" evidence="1">
    <location>
        <begin position="366"/>
        <end position="379"/>
    </location>
</feature>
<keyword evidence="3" id="KW-1185">Reference proteome</keyword>
<proteinExistence type="predicted"/>
<name>A0ABD3PQR0_9STRA</name>
<dbReference type="Proteomes" id="UP001516023">
    <property type="component" value="Unassembled WGS sequence"/>
</dbReference>
<feature type="region of interest" description="Disordered" evidence="1">
    <location>
        <begin position="196"/>
        <end position="224"/>
    </location>
</feature>
<feature type="region of interest" description="Disordered" evidence="1">
    <location>
        <begin position="61"/>
        <end position="82"/>
    </location>
</feature>
<accession>A0ABD3PQR0</accession>
<organism evidence="2 3">
    <name type="scientific">Cyclotella cryptica</name>
    <dbReference type="NCBI Taxonomy" id="29204"/>
    <lineage>
        <taxon>Eukaryota</taxon>
        <taxon>Sar</taxon>
        <taxon>Stramenopiles</taxon>
        <taxon>Ochrophyta</taxon>
        <taxon>Bacillariophyta</taxon>
        <taxon>Coscinodiscophyceae</taxon>
        <taxon>Thalassiosirophycidae</taxon>
        <taxon>Stephanodiscales</taxon>
        <taxon>Stephanodiscaceae</taxon>
        <taxon>Cyclotella</taxon>
    </lineage>
</organism>
<sequence>MATPPKNDSAVEPSTPLIAILHERLRDPSIVPRFEARRKINSSFCHLIRPRWVLHRADEPQNIVSGDDDRDGGTGADASSASVTKITEMNAIPHRNYIDLRMEQNKMFADERLKQYTELLSRWKTANDCTDSGGKGRGRATEDKDRKQWEVMRSCVKEGLAAYPNHDGLLVAQKEMKELHSSRFGREEELLFAVKPSAGDGAHGGPLVRQESSQGNNKRLSPAAMAAPHGHFLEEKNYLDQPLKKGAAGRAQAAMRDALLERSFLEQGAAGTSDAAGKYPLLPEEENDYINKNLLDNPNHQSADHTNQDNSSSNDSCLGSDEESRSRRRRRGQKHKKELKRNKKRRKHHKHEKKKHRRREADHCHRSEKRSRSSSRSRR</sequence>
<comment type="caution">
    <text evidence="2">The sequence shown here is derived from an EMBL/GenBank/DDBJ whole genome shotgun (WGS) entry which is preliminary data.</text>
</comment>
<protein>
    <submittedName>
        <fullName evidence="2">Uncharacterized protein</fullName>
    </submittedName>
</protein>
<feature type="region of interest" description="Disordered" evidence="1">
    <location>
        <begin position="291"/>
        <end position="379"/>
    </location>
</feature>
<feature type="compositionally biased region" description="Polar residues" evidence="1">
    <location>
        <begin position="210"/>
        <end position="219"/>
    </location>
</feature>
<dbReference type="AlphaFoldDB" id="A0ABD3PQR0"/>
<feature type="compositionally biased region" description="Polar residues" evidence="1">
    <location>
        <begin position="308"/>
        <end position="317"/>
    </location>
</feature>
<evidence type="ECO:0000256" key="1">
    <source>
        <dbReference type="SAM" id="MobiDB-lite"/>
    </source>
</evidence>